<dbReference type="RefSeq" id="WP_307337388.1">
    <property type="nucleotide sequence ID" value="NZ_JAUSUQ010000004.1"/>
</dbReference>
<dbReference type="CDD" id="cd07010">
    <property type="entry name" value="cupin_PMI_type_I_N_bac"/>
    <property type="match status" value="1"/>
</dbReference>
<organism evidence="6 7">
    <name type="scientific">Caldalkalibacillus uzonensis</name>
    <dbReference type="NCBI Taxonomy" id="353224"/>
    <lineage>
        <taxon>Bacteria</taxon>
        <taxon>Bacillati</taxon>
        <taxon>Bacillota</taxon>
        <taxon>Bacilli</taxon>
        <taxon>Bacillales</taxon>
        <taxon>Bacillaceae</taxon>
        <taxon>Caldalkalibacillus</taxon>
    </lineage>
</organism>
<comment type="catalytic activity">
    <reaction evidence="3">
        <text>D-mannose 6-phosphate = D-fructose 6-phosphate</text>
        <dbReference type="Rhea" id="RHEA:12356"/>
        <dbReference type="ChEBI" id="CHEBI:58735"/>
        <dbReference type="ChEBI" id="CHEBI:61527"/>
        <dbReference type="EC" id="5.3.1.8"/>
    </reaction>
</comment>
<dbReference type="PANTHER" id="PTHR42742">
    <property type="entry name" value="TRANSCRIPTIONAL REPRESSOR MPRA"/>
    <property type="match status" value="1"/>
</dbReference>
<dbReference type="InterPro" id="IPR046457">
    <property type="entry name" value="PMI_typeI_cat"/>
</dbReference>
<keyword evidence="2 3" id="KW-0862">Zinc</keyword>
<feature type="domain" description="Mannose-6-phosphate isomerase cupin" evidence="5">
    <location>
        <begin position="245"/>
        <end position="317"/>
    </location>
</feature>
<evidence type="ECO:0000259" key="4">
    <source>
        <dbReference type="Pfam" id="PF20511"/>
    </source>
</evidence>
<sequence length="325" mass="37163">MKIYPVKFKPIPQERIWGGHQLKEWFGVKDKHPIGEYWVLSGHPHGLSVVSDGPLVGKTLQELIDMAPEAYLGQSPQPRFPLLIKFLEATSDLSVQIHPDDTYAQRVEGDYGKTEAWYILHTKPDGKVIYGHTFPDREAYFQAIREQQVHKYLNYKPIKKGDVVFVPSRTLHALLGGTIVLEIQQTSDITYRVYDWDRVDEQGRGRTLHVDKAADVMQYGQDVHRESGQVEIKTVFVDERITHHRLVSCSYFTMEKIELTAGEYTLTTGKTSNPDILIVVDGEGNLETGDMTMPLKRTDTVLVPAQLSAYRLKTTKRFTLIRAFY</sequence>
<keyword evidence="3 6" id="KW-0413">Isomerase</keyword>
<dbReference type="PIRSF" id="PIRSF036894">
    <property type="entry name" value="PMI_Firm_short"/>
    <property type="match status" value="1"/>
</dbReference>
<protein>
    <recommendedName>
        <fullName evidence="3">Mannose-6-phosphate isomerase</fullName>
        <ecNumber evidence="3">5.3.1.8</ecNumber>
    </recommendedName>
</protein>
<dbReference type="Pfam" id="PF21621">
    <property type="entry name" value="MPI_cupin_dom"/>
    <property type="match status" value="1"/>
</dbReference>
<keyword evidence="7" id="KW-1185">Reference proteome</keyword>
<dbReference type="GO" id="GO:0004476">
    <property type="term" value="F:mannose-6-phosphate isomerase activity"/>
    <property type="evidence" value="ECO:0007669"/>
    <property type="project" value="UniProtKB-EC"/>
</dbReference>
<dbReference type="Pfam" id="PF20511">
    <property type="entry name" value="PMI_typeI_cat"/>
    <property type="match status" value="1"/>
</dbReference>
<dbReference type="InterPro" id="IPR014628">
    <property type="entry name" value="Man6P_isomerase_Firm_short"/>
</dbReference>
<dbReference type="InterPro" id="IPR011051">
    <property type="entry name" value="RmlC_Cupin_sf"/>
</dbReference>
<accession>A0ABU0CUH6</accession>
<dbReference type="EMBL" id="JAUSUQ010000004">
    <property type="protein sequence ID" value="MDQ0338672.1"/>
    <property type="molecule type" value="Genomic_DNA"/>
</dbReference>
<dbReference type="Proteomes" id="UP001232445">
    <property type="component" value="Unassembled WGS sequence"/>
</dbReference>
<dbReference type="InterPro" id="IPR049071">
    <property type="entry name" value="MPI_cupin_dom"/>
</dbReference>
<dbReference type="Gene3D" id="2.60.120.10">
    <property type="entry name" value="Jelly Rolls"/>
    <property type="match status" value="2"/>
</dbReference>
<comment type="caution">
    <text evidence="6">The sequence shown here is derived from an EMBL/GenBank/DDBJ whole genome shotgun (WGS) entry which is preliminary data.</text>
</comment>
<reference evidence="6 7" key="1">
    <citation type="submission" date="2023-07" db="EMBL/GenBank/DDBJ databases">
        <title>Genomic Encyclopedia of Type Strains, Phase IV (KMG-IV): sequencing the most valuable type-strain genomes for metagenomic binning, comparative biology and taxonomic classification.</title>
        <authorList>
            <person name="Goeker M."/>
        </authorList>
    </citation>
    <scope>NUCLEOTIDE SEQUENCE [LARGE SCALE GENOMIC DNA]</scope>
    <source>
        <strain evidence="6 7">DSM 17740</strain>
    </source>
</reference>
<dbReference type="EC" id="5.3.1.8" evidence="3"/>
<feature type="domain" description="Phosphomannose isomerase type I catalytic" evidence="4">
    <location>
        <begin position="9"/>
        <end position="106"/>
    </location>
</feature>
<gene>
    <name evidence="6" type="ORF">J2S00_001458</name>
</gene>
<dbReference type="InterPro" id="IPR051804">
    <property type="entry name" value="Carb_Metab_Reg_Kinase/Isom"/>
</dbReference>
<evidence type="ECO:0000313" key="7">
    <source>
        <dbReference type="Proteomes" id="UP001232445"/>
    </source>
</evidence>
<proteinExistence type="inferred from homology"/>
<comment type="cofactor">
    <cofactor evidence="3">
        <name>Zn(2+)</name>
        <dbReference type="ChEBI" id="CHEBI:29105"/>
    </cofactor>
</comment>
<dbReference type="InterPro" id="IPR014710">
    <property type="entry name" value="RmlC-like_jellyroll"/>
</dbReference>
<name>A0ABU0CUH6_9BACI</name>
<evidence type="ECO:0000256" key="1">
    <source>
        <dbReference type="ARBA" id="ARBA00022723"/>
    </source>
</evidence>
<evidence type="ECO:0000256" key="3">
    <source>
        <dbReference type="PIRNR" id="PIRNR036894"/>
    </source>
</evidence>
<dbReference type="SUPFAM" id="SSF51182">
    <property type="entry name" value="RmlC-like cupins"/>
    <property type="match status" value="1"/>
</dbReference>
<keyword evidence="1 3" id="KW-0479">Metal-binding</keyword>
<evidence type="ECO:0000256" key="2">
    <source>
        <dbReference type="ARBA" id="ARBA00022833"/>
    </source>
</evidence>
<comment type="similarity">
    <text evidence="3">Belongs to the mannose-6-phosphate isomerase type 1 family.</text>
</comment>
<evidence type="ECO:0000313" key="6">
    <source>
        <dbReference type="EMBL" id="MDQ0338672.1"/>
    </source>
</evidence>
<dbReference type="PANTHER" id="PTHR42742:SF3">
    <property type="entry name" value="FRUCTOKINASE"/>
    <property type="match status" value="1"/>
</dbReference>
<evidence type="ECO:0000259" key="5">
    <source>
        <dbReference type="Pfam" id="PF21621"/>
    </source>
</evidence>